<dbReference type="PATRIC" id="fig|1218507.3.peg.34"/>
<dbReference type="Proteomes" id="UP000033531">
    <property type="component" value="Plasmid pHma8p1"/>
</dbReference>
<evidence type="ECO:0000256" key="4">
    <source>
        <dbReference type="ARBA" id="ARBA00022692"/>
    </source>
</evidence>
<evidence type="ECO:0000256" key="7">
    <source>
        <dbReference type="ARBA" id="ARBA00023010"/>
    </source>
</evidence>
<organism evidence="11 12">
    <name type="scientific">Lactobacillus melliventris</name>
    <dbReference type="NCBI Taxonomy" id="1218507"/>
    <lineage>
        <taxon>Bacteria</taxon>
        <taxon>Bacillati</taxon>
        <taxon>Bacillota</taxon>
        <taxon>Bacilli</taxon>
        <taxon>Lactobacillales</taxon>
        <taxon>Lactobacillaceae</taxon>
        <taxon>Lactobacillus</taxon>
    </lineage>
</organism>
<sequence length="271" mass="30968">MKKSRLILILIVTTFFLSACDLNLAKPLSNKKATQEFNKNTICLMNVHRYNLAKKGLKTKESKGFTKYFDKKVVFEKGKVEKSSNFLKKSNKYSSYSKDIYRFNRAVLAYIKSVQLDKLNEVDKKKQKSLYHNATLAAIKAKRDLEYSSENQKLNEEIKGYVSSIASYDNFVKKSKVYKMNKPNHSIASKTKNTQTRQVDISLGPGIILLIITVLLITTIFLQPNKSEDNGYALIDNSQHPSLRGYDLLVNRSTAILIVMLVIILLILNRK</sequence>
<dbReference type="RefSeq" id="WP_046325812.1">
    <property type="nucleotide sequence ID" value="NZ_JBHTMT010000007.1"/>
</dbReference>
<reference evidence="11 12" key="1">
    <citation type="submission" date="2015-01" db="EMBL/GenBank/DDBJ databases">
        <title>Comparative genomics of the lactic acid bacteria isolated from the honey bee gut.</title>
        <authorList>
            <person name="Ellegaard K.M."/>
            <person name="Tamarit D."/>
            <person name="Javelind E."/>
            <person name="Olofsson T."/>
            <person name="Andersson S.G."/>
            <person name="Vasquez A."/>
        </authorList>
    </citation>
    <scope>NUCLEOTIDE SEQUENCE [LARGE SCALE GENOMIC DNA]</scope>
    <source>
        <strain evidence="11 12">Hma8</strain>
        <plasmid evidence="11">pHma8p1</plasmid>
    </source>
</reference>
<accession>A0A0F4L8U3</accession>
<keyword evidence="3 9" id="KW-0813">Transport</keyword>
<gene>
    <name evidence="11" type="ORF">JF74_18880</name>
</gene>
<feature type="transmembrane region" description="Helical" evidence="9">
    <location>
        <begin position="203"/>
        <end position="222"/>
    </location>
</feature>
<keyword evidence="10" id="KW-0732">Signal</keyword>
<comment type="caution">
    <text evidence="11">The sequence shown here is derived from an EMBL/GenBank/DDBJ whole genome shotgun (WGS) entry which is preliminary data.</text>
</comment>
<dbReference type="EMBL" id="JXLI01000019">
    <property type="protein sequence ID" value="KJY54713.1"/>
    <property type="molecule type" value="Genomic_DNA"/>
</dbReference>
<comment type="subcellular location">
    <subcellularLocation>
        <location evidence="9">Cell membrane</location>
        <topology evidence="9">Multi-pass membrane protein</topology>
    </subcellularLocation>
    <subcellularLocation>
        <location evidence="1">Membrane</location>
        <topology evidence="1">Multi-pass membrane protein</topology>
    </subcellularLocation>
</comment>
<evidence type="ECO:0000256" key="2">
    <source>
        <dbReference type="ARBA" id="ARBA00008445"/>
    </source>
</evidence>
<evidence type="ECO:0000256" key="5">
    <source>
        <dbReference type="ARBA" id="ARBA00022927"/>
    </source>
</evidence>
<comment type="function">
    <text evidence="9">Involved in protein export. Participates in an early event of protein translocation.</text>
</comment>
<keyword evidence="9" id="KW-1003">Cell membrane</keyword>
<keyword evidence="11" id="KW-0614">Plasmid</keyword>
<dbReference type="GO" id="GO:0005886">
    <property type="term" value="C:plasma membrane"/>
    <property type="evidence" value="ECO:0007669"/>
    <property type="project" value="UniProtKB-SubCell"/>
</dbReference>
<evidence type="ECO:0000313" key="12">
    <source>
        <dbReference type="Proteomes" id="UP000033531"/>
    </source>
</evidence>
<evidence type="ECO:0000256" key="10">
    <source>
        <dbReference type="SAM" id="SignalP"/>
    </source>
</evidence>
<proteinExistence type="inferred from homology"/>
<feature type="chain" id="PRO_5038662755" description="Protein-export membrane protein SecG" evidence="10">
    <location>
        <begin position="20"/>
        <end position="271"/>
    </location>
</feature>
<dbReference type="GO" id="GO:0015450">
    <property type="term" value="F:protein-transporting ATPase activity"/>
    <property type="evidence" value="ECO:0007669"/>
    <property type="project" value="UniProtKB-UniRule"/>
</dbReference>
<evidence type="ECO:0000256" key="6">
    <source>
        <dbReference type="ARBA" id="ARBA00022989"/>
    </source>
</evidence>
<evidence type="ECO:0000313" key="11">
    <source>
        <dbReference type="EMBL" id="KJY54713.1"/>
    </source>
</evidence>
<keyword evidence="6 9" id="KW-1133">Transmembrane helix</keyword>
<protein>
    <recommendedName>
        <fullName evidence="9">Protein-export membrane protein SecG</fullName>
    </recommendedName>
</protein>
<keyword evidence="8 9" id="KW-0472">Membrane</keyword>
<geneLocation type="plasmid" evidence="11">
    <name>pHma8p1</name>
</geneLocation>
<dbReference type="Pfam" id="PF03840">
    <property type="entry name" value="SecG"/>
    <property type="match status" value="1"/>
</dbReference>
<dbReference type="HOGENOM" id="CLU_1025974_0_0_9"/>
<feature type="signal peptide" evidence="10">
    <location>
        <begin position="1"/>
        <end position="19"/>
    </location>
</feature>
<dbReference type="AlphaFoldDB" id="A0A0F4L8U3"/>
<evidence type="ECO:0000256" key="1">
    <source>
        <dbReference type="ARBA" id="ARBA00004141"/>
    </source>
</evidence>
<dbReference type="GO" id="GO:0009306">
    <property type="term" value="P:protein secretion"/>
    <property type="evidence" value="ECO:0007669"/>
    <property type="project" value="UniProtKB-UniRule"/>
</dbReference>
<dbReference type="InterPro" id="IPR004692">
    <property type="entry name" value="SecG"/>
</dbReference>
<evidence type="ECO:0000256" key="3">
    <source>
        <dbReference type="ARBA" id="ARBA00022448"/>
    </source>
</evidence>
<keyword evidence="7 9" id="KW-0811">Translocation</keyword>
<feature type="transmembrane region" description="Helical" evidence="9">
    <location>
        <begin position="249"/>
        <end position="268"/>
    </location>
</feature>
<keyword evidence="5 9" id="KW-0653">Protein transport</keyword>
<comment type="similarity">
    <text evidence="2 9">Belongs to the SecG family.</text>
</comment>
<evidence type="ECO:0000256" key="9">
    <source>
        <dbReference type="RuleBase" id="RU365087"/>
    </source>
</evidence>
<dbReference type="PROSITE" id="PS51257">
    <property type="entry name" value="PROKAR_LIPOPROTEIN"/>
    <property type="match status" value="1"/>
</dbReference>
<keyword evidence="4 9" id="KW-0812">Transmembrane</keyword>
<evidence type="ECO:0000256" key="8">
    <source>
        <dbReference type="ARBA" id="ARBA00023136"/>
    </source>
</evidence>
<name>A0A0F4L8U3_9LACO</name>